<gene>
    <name evidence="2" type="ORF">WJX74_002906</name>
</gene>
<dbReference type="PANTHER" id="PTHR11440">
    <property type="entry name" value="LECITHIN-CHOLESTEROL ACYLTRANSFERASE-RELATED"/>
    <property type="match status" value="1"/>
</dbReference>
<protein>
    <submittedName>
        <fullName evidence="2">Uncharacterized protein</fullName>
    </submittedName>
</protein>
<reference evidence="2 3" key="1">
    <citation type="journal article" date="2024" name="Nat. Commun.">
        <title>Phylogenomics reveals the evolutionary origins of lichenization in chlorophyte algae.</title>
        <authorList>
            <person name="Puginier C."/>
            <person name="Libourel C."/>
            <person name="Otte J."/>
            <person name="Skaloud P."/>
            <person name="Haon M."/>
            <person name="Grisel S."/>
            <person name="Petersen M."/>
            <person name="Berrin J.G."/>
            <person name="Delaux P.M."/>
            <person name="Dal Grande F."/>
            <person name="Keller J."/>
        </authorList>
    </citation>
    <scope>NUCLEOTIDE SEQUENCE [LARGE SCALE GENOMIC DNA]</scope>
    <source>
        <strain evidence="2 3">SAG 2145</strain>
    </source>
</reference>
<sequence length="557" mass="57645">MLPNGRRPKHVGCAVAVVLLISLVPARCDIFGSISNAISNGTNSASSAANTAAGAVTGATSAVSSAVTALAPATGSAATTASSSLQGNLTSLTNNSTAIFQQGTSGLRNLTQSAEQTVASAAGPALASAEKSITNVTAVGAVVGGPIASAIESVVRNGTRHPLVFWPGFGTSIVNVGVANNSAANCPSSGMFKVGYGQSSDLNGFPERCIYPLLTIQHKGGLNFSNPVGVNSTISGFGDPSCAPIPYAPTYAFLEGVGYQPGKDFFVACYDWRTTPFTDVGSDGAHLQRARSLVEQAYNNTNGTKVYLMAHSNGPLYALALLSSMSAQWRQTYIAGYIPIAGNWIGQGSTYSYMVSGQSLFDSSPNAASAPAFASWPSTYMSASFPSQYNDSETIIVHQGAMNYTPADSSEFYEDAGIANAATLAPMFQGNMTPSNTSPGTNFYGFYGSGLPTLVGATYSNLTVGATFLDGGNVYLDGDGNQEYIDNLSALKWNATLSPCYHYELNEIKGVNHLLLPLNPTVLQKVVNIVFTNPPSISMQCAAAPAPAPTTTVTRSG</sequence>
<dbReference type="GO" id="GO:0006629">
    <property type="term" value="P:lipid metabolic process"/>
    <property type="evidence" value="ECO:0007669"/>
    <property type="project" value="InterPro"/>
</dbReference>
<dbReference type="AlphaFoldDB" id="A0AAW1SDB3"/>
<feature type="chain" id="PRO_5043643257" evidence="1">
    <location>
        <begin position="29"/>
        <end position="557"/>
    </location>
</feature>
<dbReference type="Gene3D" id="3.40.50.1820">
    <property type="entry name" value="alpha/beta hydrolase"/>
    <property type="match status" value="1"/>
</dbReference>
<evidence type="ECO:0000256" key="1">
    <source>
        <dbReference type="SAM" id="SignalP"/>
    </source>
</evidence>
<evidence type="ECO:0000313" key="2">
    <source>
        <dbReference type="EMBL" id="KAK9844470.1"/>
    </source>
</evidence>
<dbReference type="SUPFAM" id="SSF53474">
    <property type="entry name" value="alpha/beta-Hydrolases"/>
    <property type="match status" value="1"/>
</dbReference>
<dbReference type="InterPro" id="IPR003386">
    <property type="entry name" value="LACT/PDAT_acylTrfase"/>
</dbReference>
<comment type="caution">
    <text evidence="2">The sequence shown here is derived from an EMBL/GenBank/DDBJ whole genome shotgun (WGS) entry which is preliminary data.</text>
</comment>
<name>A0AAW1SDB3_9CHLO</name>
<evidence type="ECO:0000313" key="3">
    <source>
        <dbReference type="Proteomes" id="UP001438707"/>
    </source>
</evidence>
<keyword evidence="1" id="KW-0732">Signal</keyword>
<dbReference type="GO" id="GO:0008374">
    <property type="term" value="F:O-acyltransferase activity"/>
    <property type="evidence" value="ECO:0007669"/>
    <property type="project" value="InterPro"/>
</dbReference>
<organism evidence="2 3">
    <name type="scientific">Apatococcus lobatus</name>
    <dbReference type="NCBI Taxonomy" id="904363"/>
    <lineage>
        <taxon>Eukaryota</taxon>
        <taxon>Viridiplantae</taxon>
        <taxon>Chlorophyta</taxon>
        <taxon>core chlorophytes</taxon>
        <taxon>Trebouxiophyceae</taxon>
        <taxon>Chlorellales</taxon>
        <taxon>Chlorellaceae</taxon>
        <taxon>Apatococcus</taxon>
    </lineage>
</organism>
<dbReference type="InterPro" id="IPR029058">
    <property type="entry name" value="AB_hydrolase_fold"/>
</dbReference>
<proteinExistence type="predicted"/>
<dbReference type="Proteomes" id="UP001438707">
    <property type="component" value="Unassembled WGS sequence"/>
</dbReference>
<feature type="signal peptide" evidence="1">
    <location>
        <begin position="1"/>
        <end position="28"/>
    </location>
</feature>
<dbReference type="EMBL" id="JALJOS010000001">
    <property type="protein sequence ID" value="KAK9844470.1"/>
    <property type="molecule type" value="Genomic_DNA"/>
</dbReference>
<keyword evidence="3" id="KW-1185">Reference proteome</keyword>
<accession>A0AAW1SDB3</accession>
<dbReference type="Pfam" id="PF02450">
    <property type="entry name" value="LCAT"/>
    <property type="match status" value="1"/>
</dbReference>